<comment type="caution">
    <text evidence="3">The sequence shown here is derived from an EMBL/GenBank/DDBJ whole genome shotgun (WGS) entry which is preliminary data.</text>
</comment>
<dbReference type="OrthoDB" id="8856975at2"/>
<name>A0A3S0Z611_9BURK</name>
<proteinExistence type="predicted"/>
<evidence type="ECO:0000313" key="3">
    <source>
        <dbReference type="EMBL" id="RUR69467.1"/>
    </source>
</evidence>
<dbReference type="RefSeq" id="WP_126023582.1">
    <property type="nucleotide sequence ID" value="NZ_RXFT01000009.1"/>
</dbReference>
<protein>
    <submittedName>
        <fullName evidence="3">Uncharacterized protein</fullName>
    </submittedName>
</protein>
<feature type="compositionally biased region" description="Basic and acidic residues" evidence="1">
    <location>
        <begin position="1"/>
        <end position="10"/>
    </location>
</feature>
<sequence length="104" mass="10997">MKRVGDKGESLRNFPDGSRTSAPPGLSRIALTRGALRGTIALIAGLALVASVPYWGGMHFPVTSLVIYVAGMVFIAMPLCLYYESLLMAQAAASPDGCEVPMPR</sequence>
<keyword evidence="2" id="KW-0472">Membrane</keyword>
<feature type="transmembrane region" description="Helical" evidence="2">
    <location>
        <begin position="62"/>
        <end position="83"/>
    </location>
</feature>
<gene>
    <name evidence="3" type="ORF">EJP67_20640</name>
</gene>
<reference evidence="3 4" key="1">
    <citation type="submission" date="2018-12" db="EMBL/GenBank/DDBJ databases">
        <title>The genome sequences of Variovorax guangxiensis DSM 27352.</title>
        <authorList>
            <person name="Gao J."/>
            <person name="Sun J."/>
        </authorList>
    </citation>
    <scope>NUCLEOTIDE SEQUENCE [LARGE SCALE GENOMIC DNA]</scope>
    <source>
        <strain evidence="3 4">DSM 27352</strain>
    </source>
</reference>
<evidence type="ECO:0000256" key="2">
    <source>
        <dbReference type="SAM" id="Phobius"/>
    </source>
</evidence>
<dbReference type="AlphaFoldDB" id="A0A3S0Z611"/>
<evidence type="ECO:0000313" key="4">
    <source>
        <dbReference type="Proteomes" id="UP000281118"/>
    </source>
</evidence>
<accession>A0A3S0Z611</accession>
<organism evidence="3 4">
    <name type="scientific">Variovorax guangxiensis</name>
    <dbReference type="NCBI Taxonomy" id="1775474"/>
    <lineage>
        <taxon>Bacteria</taxon>
        <taxon>Pseudomonadati</taxon>
        <taxon>Pseudomonadota</taxon>
        <taxon>Betaproteobacteria</taxon>
        <taxon>Burkholderiales</taxon>
        <taxon>Comamonadaceae</taxon>
        <taxon>Variovorax</taxon>
    </lineage>
</organism>
<keyword evidence="2" id="KW-0812">Transmembrane</keyword>
<feature type="transmembrane region" description="Helical" evidence="2">
    <location>
        <begin position="35"/>
        <end position="56"/>
    </location>
</feature>
<dbReference type="EMBL" id="RXFT01000009">
    <property type="protein sequence ID" value="RUR69467.1"/>
    <property type="molecule type" value="Genomic_DNA"/>
</dbReference>
<feature type="region of interest" description="Disordered" evidence="1">
    <location>
        <begin position="1"/>
        <end position="25"/>
    </location>
</feature>
<evidence type="ECO:0000256" key="1">
    <source>
        <dbReference type="SAM" id="MobiDB-lite"/>
    </source>
</evidence>
<dbReference type="Proteomes" id="UP000281118">
    <property type="component" value="Unassembled WGS sequence"/>
</dbReference>
<keyword evidence="2" id="KW-1133">Transmembrane helix</keyword>